<sequence length="362" mass="41690">MTEQAILKSPVTALPVSPEAKSALLSLLWGPNLPSREIQSGAINTDPYFEYYSQQCDIFSVEQSTYAIPVDETWPEITTHKDLITVAQHLATKAHDRDSVVDYFQEKVEAGSYIGDVKDRDQIINNSVDWAARVLTMMEIGRPKCSFSAQKPLLWETASLQEFVRDHFTPGRRDVGHVRLQKIFTARNLERLARIQIEWTNNLTDHLALRDDDTKVLIFHHATFLEHSRSGVFPPGFCAETLRTLALLLPSSEKKTKKWFRRHQATQTLDKMAIKCARLRADDRQIDNFHFWKDRLVILKQVFDEAEPSTISQWWYDRRKGPQWYTFWVAMAVLLLTVVFGVVQSVEGALQVYKAYHPEGPT</sequence>
<keyword evidence="1" id="KW-1133">Transmembrane helix</keyword>
<reference evidence="2 3" key="1">
    <citation type="journal article" date="2021" name="Nat. Commun.">
        <title>Genetic determinants of endophytism in the Arabidopsis root mycobiome.</title>
        <authorList>
            <person name="Mesny F."/>
            <person name="Miyauchi S."/>
            <person name="Thiergart T."/>
            <person name="Pickel B."/>
            <person name="Atanasova L."/>
            <person name="Karlsson M."/>
            <person name="Huettel B."/>
            <person name="Barry K.W."/>
            <person name="Haridas S."/>
            <person name="Chen C."/>
            <person name="Bauer D."/>
            <person name="Andreopoulos W."/>
            <person name="Pangilinan J."/>
            <person name="LaButti K."/>
            <person name="Riley R."/>
            <person name="Lipzen A."/>
            <person name="Clum A."/>
            <person name="Drula E."/>
            <person name="Henrissat B."/>
            <person name="Kohler A."/>
            <person name="Grigoriev I.V."/>
            <person name="Martin F.M."/>
            <person name="Hacquard S."/>
        </authorList>
    </citation>
    <scope>NUCLEOTIDE SEQUENCE [LARGE SCALE GENOMIC DNA]</scope>
    <source>
        <strain evidence="2 3">MPI-SDFR-AT-0080</strain>
    </source>
</reference>
<organism evidence="2 3">
    <name type="scientific">Macrophomina phaseolina</name>
    <dbReference type="NCBI Taxonomy" id="35725"/>
    <lineage>
        <taxon>Eukaryota</taxon>
        <taxon>Fungi</taxon>
        <taxon>Dikarya</taxon>
        <taxon>Ascomycota</taxon>
        <taxon>Pezizomycotina</taxon>
        <taxon>Dothideomycetes</taxon>
        <taxon>Dothideomycetes incertae sedis</taxon>
        <taxon>Botryosphaeriales</taxon>
        <taxon>Botryosphaeriaceae</taxon>
        <taxon>Macrophomina</taxon>
    </lineage>
</organism>
<accession>A0ABQ8G157</accession>
<protein>
    <recommendedName>
        <fullName evidence="4">Mg2+ transporter protein CorA-like/Zinc transport protein ZntB</fullName>
    </recommendedName>
</protein>
<dbReference type="EMBL" id="JAGTJR010000028">
    <property type="protein sequence ID" value="KAH7041990.1"/>
    <property type="molecule type" value="Genomic_DNA"/>
</dbReference>
<proteinExistence type="predicted"/>
<evidence type="ECO:0008006" key="4">
    <source>
        <dbReference type="Google" id="ProtNLM"/>
    </source>
</evidence>
<evidence type="ECO:0000256" key="1">
    <source>
        <dbReference type="SAM" id="Phobius"/>
    </source>
</evidence>
<dbReference type="Proteomes" id="UP000774617">
    <property type="component" value="Unassembled WGS sequence"/>
</dbReference>
<name>A0ABQ8G157_9PEZI</name>
<feature type="transmembrane region" description="Helical" evidence="1">
    <location>
        <begin position="324"/>
        <end position="343"/>
    </location>
</feature>
<keyword evidence="3" id="KW-1185">Reference proteome</keyword>
<keyword evidence="1" id="KW-0472">Membrane</keyword>
<evidence type="ECO:0000313" key="2">
    <source>
        <dbReference type="EMBL" id="KAH7041990.1"/>
    </source>
</evidence>
<gene>
    <name evidence="2" type="ORF">B0J12DRAFT_218309</name>
</gene>
<keyword evidence="1" id="KW-0812">Transmembrane</keyword>
<comment type="caution">
    <text evidence="2">The sequence shown here is derived from an EMBL/GenBank/DDBJ whole genome shotgun (WGS) entry which is preliminary data.</text>
</comment>
<evidence type="ECO:0000313" key="3">
    <source>
        <dbReference type="Proteomes" id="UP000774617"/>
    </source>
</evidence>